<dbReference type="RefSeq" id="WP_121457570.1">
    <property type="nucleotide sequence ID" value="NZ_JAANMQ010000002.1"/>
</dbReference>
<dbReference type="PROSITE" id="PS00383">
    <property type="entry name" value="TYR_PHOSPHATASE_1"/>
    <property type="match status" value="1"/>
</dbReference>
<dbReference type="EMBL" id="RBXP01000013">
    <property type="protein sequence ID" value="RKT59319.1"/>
    <property type="molecule type" value="Genomic_DNA"/>
</dbReference>
<keyword evidence="2" id="KW-1185">Reference proteome</keyword>
<comment type="caution">
    <text evidence="1">The sequence shown here is derived from an EMBL/GenBank/DDBJ whole genome shotgun (WGS) entry which is preliminary data.</text>
</comment>
<dbReference type="OrthoDB" id="8722946at2"/>
<dbReference type="InterPro" id="IPR016130">
    <property type="entry name" value="Tyr_Pase_AS"/>
</dbReference>
<dbReference type="AlphaFoldDB" id="A0A495WD96"/>
<dbReference type="SUPFAM" id="SSF52799">
    <property type="entry name" value="(Phosphotyrosine protein) phosphatases II"/>
    <property type="match status" value="1"/>
</dbReference>
<protein>
    <recommendedName>
        <fullName evidence="3">Tyrosine specific protein phosphatases domain-containing protein</fullName>
    </recommendedName>
</protein>
<proteinExistence type="predicted"/>
<evidence type="ECO:0008006" key="3">
    <source>
        <dbReference type="Google" id="ProtNLM"/>
    </source>
</evidence>
<reference evidence="1 2" key="1">
    <citation type="submission" date="2018-10" db="EMBL/GenBank/DDBJ databases">
        <title>Genomic Encyclopedia of Type Strains, Phase IV (KMG-IV): sequencing the most valuable type-strain genomes for metagenomic binning, comparative biology and taxonomic classification.</title>
        <authorList>
            <person name="Goeker M."/>
        </authorList>
    </citation>
    <scope>NUCLEOTIDE SEQUENCE [LARGE SCALE GENOMIC DNA]</scope>
    <source>
        <strain evidence="1 2">DSM 23841</strain>
    </source>
</reference>
<evidence type="ECO:0000313" key="1">
    <source>
        <dbReference type="EMBL" id="RKT59319.1"/>
    </source>
</evidence>
<accession>A0A495WD96</accession>
<name>A0A495WD96_9RHOO</name>
<dbReference type="InterPro" id="IPR029021">
    <property type="entry name" value="Prot-tyrosine_phosphatase-like"/>
</dbReference>
<sequence>MTINHVFYTSRKLAESLQGNPYMAVISITDPTTPEARLDPLFRHVLRLSFFDAVPADEFQPTLPGLFDRTMARQIDAFVREIQAAPFALSMMVHCEYGVSRSAAVALFVEAVSGAPLEAREFTYEANPWVVDTLQALHPEISIDVPTPDAARERRNAARA</sequence>
<gene>
    <name evidence="1" type="ORF">DFR40_1203</name>
</gene>
<dbReference type="Proteomes" id="UP000270626">
    <property type="component" value="Unassembled WGS sequence"/>
</dbReference>
<evidence type="ECO:0000313" key="2">
    <source>
        <dbReference type="Proteomes" id="UP000270626"/>
    </source>
</evidence>
<organism evidence="1 2">
    <name type="scientific">Azonexus fungiphilus</name>
    <dbReference type="NCBI Taxonomy" id="146940"/>
    <lineage>
        <taxon>Bacteria</taxon>
        <taxon>Pseudomonadati</taxon>
        <taxon>Pseudomonadota</taxon>
        <taxon>Betaproteobacteria</taxon>
        <taxon>Rhodocyclales</taxon>
        <taxon>Azonexaceae</taxon>
        <taxon>Azonexus</taxon>
    </lineage>
</organism>